<dbReference type="Proteomes" id="UP000229740">
    <property type="component" value="Unassembled WGS sequence"/>
</dbReference>
<gene>
    <name evidence="2" type="ORF">CSB45_09530</name>
</gene>
<feature type="signal peptide" evidence="1">
    <location>
        <begin position="1"/>
        <end position="20"/>
    </location>
</feature>
<feature type="chain" id="PRO_5014745828" description="DUF3108 domain-containing protein" evidence="1">
    <location>
        <begin position="21"/>
        <end position="203"/>
    </location>
</feature>
<organism evidence="2 3">
    <name type="scientific">candidate division KSB3 bacterium</name>
    <dbReference type="NCBI Taxonomy" id="2044937"/>
    <lineage>
        <taxon>Bacteria</taxon>
        <taxon>candidate division KSB3</taxon>
    </lineage>
</organism>
<proteinExistence type="predicted"/>
<keyword evidence="1" id="KW-0732">Signal</keyword>
<evidence type="ECO:0000256" key="1">
    <source>
        <dbReference type="SAM" id="SignalP"/>
    </source>
</evidence>
<comment type="caution">
    <text evidence="2">The sequence shown here is derived from an EMBL/GenBank/DDBJ whole genome shotgun (WGS) entry which is preliminary data.</text>
</comment>
<accession>A0A2G6E557</accession>
<evidence type="ECO:0000313" key="3">
    <source>
        <dbReference type="Proteomes" id="UP000229740"/>
    </source>
</evidence>
<sequence length="203" mass="22570">MKSYQFQIVIAAMMVLVCPAAGFSLGEEQVTVTYKVIHTTRAGELISYAHYSVAAHEAEGYWLQRVISLTADSKPLSIVQILLDRDTHQARRYIMHRPAKMDQPPSVIDLPLDRMGKDEILPMPLKAISGVREIIPTEFAEFDALKCSAKNSTIWLSAAVPVLGVVKVEHAEFTMTLSQIRDSARDLLSQKPPKGGISYMTNK</sequence>
<dbReference type="AlphaFoldDB" id="A0A2G6E557"/>
<dbReference type="EMBL" id="PDPS01000030">
    <property type="protein sequence ID" value="PID56891.1"/>
    <property type="molecule type" value="Genomic_DNA"/>
</dbReference>
<reference evidence="2 3" key="1">
    <citation type="submission" date="2017-10" db="EMBL/GenBank/DDBJ databases">
        <title>Novel microbial diversity and functional potential in the marine mammal oral microbiome.</title>
        <authorList>
            <person name="Dudek N.K."/>
            <person name="Sun C.L."/>
            <person name="Burstein D."/>
            <person name="Kantor R.S."/>
            <person name="Aliaga Goltsman D.S."/>
            <person name="Bik E.M."/>
            <person name="Thomas B.C."/>
            <person name="Banfield J.F."/>
            <person name="Relman D.A."/>
        </authorList>
    </citation>
    <scope>NUCLEOTIDE SEQUENCE [LARGE SCALE GENOMIC DNA]</scope>
    <source>
        <strain evidence="2">DOLZORAL124_49_17</strain>
    </source>
</reference>
<protein>
    <recommendedName>
        <fullName evidence="4">DUF3108 domain-containing protein</fullName>
    </recommendedName>
</protein>
<name>A0A2G6E557_9BACT</name>
<evidence type="ECO:0008006" key="4">
    <source>
        <dbReference type="Google" id="ProtNLM"/>
    </source>
</evidence>
<evidence type="ECO:0000313" key="2">
    <source>
        <dbReference type="EMBL" id="PID56891.1"/>
    </source>
</evidence>